<keyword evidence="7 11" id="KW-0067">ATP-binding</keyword>
<dbReference type="PANTHER" id="PTHR32472:SF10">
    <property type="entry name" value="DNA REPAIR PROTEIN RADA-LIKE PROTEIN"/>
    <property type="match status" value="1"/>
</dbReference>
<dbReference type="AlphaFoldDB" id="A0A419DAA6"/>
<comment type="function">
    <text evidence="13">DNA-dependent ATPase involved in processing of recombination intermediates, plays a role in repairing DNA breaks. Stimulates the branch migration of RecA-mediated strand transfer reactions, allowing the 3' invading strand to extend heteroduplex DNA faster. Binds ssDNA in the presence of ADP but not other nucleotides, has ATPase activity that is stimulated by ssDNA and various branched DNA structures, but inhibited by SSB. Does not have RecA's homology-searching function.</text>
</comment>
<keyword evidence="2 11" id="KW-0547">Nucleotide-binding</keyword>
<reference evidence="15 16" key="1">
    <citation type="journal article" date="2017" name="ISME J.">
        <title>Energy and carbon metabolisms in a deep terrestrial subsurface fluid microbial community.</title>
        <authorList>
            <person name="Momper L."/>
            <person name="Jungbluth S.P."/>
            <person name="Lee M.D."/>
            <person name="Amend J.P."/>
        </authorList>
    </citation>
    <scope>NUCLEOTIDE SEQUENCE [LARGE SCALE GENOMIC DNA]</scope>
    <source>
        <strain evidence="15">SURF_29</strain>
    </source>
</reference>
<evidence type="ECO:0000256" key="10">
    <source>
        <dbReference type="ARBA" id="ARBA00023204"/>
    </source>
</evidence>
<keyword evidence="4 13" id="KW-0863">Zinc-finger</keyword>
<feature type="short sequence motif" description="RadA KNRFG motif" evidence="11">
    <location>
        <begin position="248"/>
        <end position="252"/>
    </location>
</feature>
<dbReference type="HAMAP" id="MF_01498">
    <property type="entry name" value="RadA_bact"/>
    <property type="match status" value="1"/>
</dbReference>
<dbReference type="Pfam" id="PF18073">
    <property type="entry name" value="Zn_ribbon_LapB"/>
    <property type="match status" value="1"/>
</dbReference>
<dbReference type="Gene3D" id="3.40.50.300">
    <property type="entry name" value="P-loop containing nucleotide triphosphate hydrolases"/>
    <property type="match status" value="1"/>
</dbReference>
<dbReference type="InterPro" id="IPR020588">
    <property type="entry name" value="RecA_ATP-bd"/>
</dbReference>
<dbReference type="PANTHER" id="PTHR32472">
    <property type="entry name" value="DNA REPAIR PROTEIN RADA"/>
    <property type="match status" value="1"/>
</dbReference>
<dbReference type="GO" id="GO:0008270">
    <property type="term" value="F:zinc ion binding"/>
    <property type="evidence" value="ECO:0007669"/>
    <property type="project" value="UniProtKB-KW"/>
</dbReference>
<dbReference type="InterPro" id="IPR014721">
    <property type="entry name" value="Ribsml_uS5_D2-typ_fold_subgr"/>
</dbReference>
<keyword evidence="10 11" id="KW-0234">DNA repair</keyword>
<evidence type="ECO:0000256" key="2">
    <source>
        <dbReference type="ARBA" id="ARBA00022741"/>
    </source>
</evidence>
<evidence type="ECO:0000256" key="1">
    <source>
        <dbReference type="ARBA" id="ARBA00022723"/>
    </source>
</evidence>
<proteinExistence type="inferred from homology"/>
<comment type="domain">
    <text evidence="11">The middle region has homology to RecA with ATPase motifs including the RadA KNRFG motif, while the C-terminus is homologous to Lon protease.</text>
</comment>
<keyword evidence="9 11" id="KW-0238">DNA-binding</keyword>
<dbReference type="Pfam" id="PF13541">
    <property type="entry name" value="ChlI"/>
    <property type="match status" value="1"/>
</dbReference>
<evidence type="ECO:0000256" key="9">
    <source>
        <dbReference type="ARBA" id="ARBA00023125"/>
    </source>
</evidence>
<dbReference type="Pfam" id="PF13481">
    <property type="entry name" value="AAA_25"/>
    <property type="match status" value="1"/>
</dbReference>
<evidence type="ECO:0000256" key="12">
    <source>
        <dbReference type="NCBIfam" id="TIGR00416"/>
    </source>
</evidence>
<dbReference type="NCBIfam" id="TIGR00416">
    <property type="entry name" value="sms"/>
    <property type="match status" value="1"/>
</dbReference>
<feature type="domain" description="RecA family profile 1" evidence="14">
    <location>
        <begin position="63"/>
        <end position="211"/>
    </location>
</feature>
<dbReference type="InterPro" id="IPR003593">
    <property type="entry name" value="AAA+_ATPase"/>
</dbReference>
<dbReference type="GO" id="GO:0003684">
    <property type="term" value="F:damaged DNA binding"/>
    <property type="evidence" value="ECO:0007669"/>
    <property type="project" value="InterPro"/>
</dbReference>
<evidence type="ECO:0000256" key="6">
    <source>
        <dbReference type="ARBA" id="ARBA00022833"/>
    </source>
</evidence>
<dbReference type="GO" id="GO:0000725">
    <property type="term" value="P:recombinational repair"/>
    <property type="evidence" value="ECO:0007669"/>
    <property type="project" value="UniProtKB-UniRule"/>
</dbReference>
<dbReference type="InterPro" id="IPR027417">
    <property type="entry name" value="P-loop_NTPase"/>
</dbReference>
<dbReference type="SUPFAM" id="SSF54211">
    <property type="entry name" value="Ribosomal protein S5 domain 2-like"/>
    <property type="match status" value="1"/>
</dbReference>
<evidence type="ECO:0000256" key="3">
    <source>
        <dbReference type="ARBA" id="ARBA00022763"/>
    </source>
</evidence>
<accession>A0A419DAA6</accession>
<evidence type="ECO:0000256" key="8">
    <source>
        <dbReference type="ARBA" id="ARBA00023016"/>
    </source>
</evidence>
<keyword evidence="8 11" id="KW-0346">Stress response</keyword>
<dbReference type="GO" id="GO:0005524">
    <property type="term" value="F:ATP binding"/>
    <property type="evidence" value="ECO:0007669"/>
    <property type="project" value="UniProtKB-UniRule"/>
</dbReference>
<evidence type="ECO:0000313" key="16">
    <source>
        <dbReference type="Proteomes" id="UP000285655"/>
    </source>
</evidence>
<keyword evidence="6 13" id="KW-0862">Zinc</keyword>
<dbReference type="EMBL" id="QZJW01000055">
    <property type="protein sequence ID" value="RJO60079.1"/>
    <property type="molecule type" value="Genomic_DNA"/>
</dbReference>
<dbReference type="FunFam" id="3.30.230.10:FF:000053">
    <property type="entry name" value="DNA repair protein radA isogeny"/>
    <property type="match status" value="1"/>
</dbReference>
<dbReference type="PRINTS" id="PR01874">
    <property type="entry name" value="DNAREPAIRADA"/>
</dbReference>
<evidence type="ECO:0000256" key="11">
    <source>
        <dbReference type="HAMAP-Rule" id="MF_01498"/>
    </source>
</evidence>
<name>A0A419DAA6_9BACT</name>
<keyword evidence="5" id="KW-0378">Hydrolase</keyword>
<dbReference type="SMART" id="SM00382">
    <property type="entry name" value="AAA"/>
    <property type="match status" value="1"/>
</dbReference>
<evidence type="ECO:0000256" key="5">
    <source>
        <dbReference type="ARBA" id="ARBA00022801"/>
    </source>
</evidence>
<evidence type="ECO:0000259" key="14">
    <source>
        <dbReference type="PROSITE" id="PS50162"/>
    </source>
</evidence>
<dbReference type="Gene3D" id="3.30.230.10">
    <property type="match status" value="1"/>
</dbReference>
<evidence type="ECO:0000256" key="7">
    <source>
        <dbReference type="ARBA" id="ARBA00022840"/>
    </source>
</evidence>
<dbReference type="InterPro" id="IPR041166">
    <property type="entry name" value="Rubredoxin_2"/>
</dbReference>
<protein>
    <recommendedName>
        <fullName evidence="11 12">DNA repair protein RadA</fullName>
    </recommendedName>
</protein>
<evidence type="ECO:0000313" key="15">
    <source>
        <dbReference type="EMBL" id="RJO60079.1"/>
    </source>
</evidence>
<feature type="binding site" evidence="11">
    <location>
        <begin position="92"/>
        <end position="99"/>
    </location>
    <ligand>
        <name>ATP</name>
        <dbReference type="ChEBI" id="CHEBI:30616"/>
    </ligand>
</feature>
<evidence type="ECO:0000256" key="13">
    <source>
        <dbReference type="RuleBase" id="RU003555"/>
    </source>
</evidence>
<feature type="region of interest" description="Lon-protease-like" evidence="11">
    <location>
        <begin position="347"/>
        <end position="450"/>
    </location>
</feature>
<keyword evidence="1 11" id="KW-0479">Metal-binding</keyword>
<dbReference type="FunFam" id="3.40.50.300:FF:000050">
    <property type="entry name" value="DNA repair protein RadA"/>
    <property type="match status" value="1"/>
</dbReference>
<dbReference type="PROSITE" id="PS50162">
    <property type="entry name" value="RECA_2"/>
    <property type="match status" value="1"/>
</dbReference>
<dbReference type="InterPro" id="IPR004504">
    <property type="entry name" value="DNA_repair_RadA"/>
</dbReference>
<organism evidence="15 16">
    <name type="scientific">candidate division WS5 bacterium</name>
    <dbReference type="NCBI Taxonomy" id="2093353"/>
    <lineage>
        <taxon>Bacteria</taxon>
        <taxon>candidate division WS5</taxon>
    </lineage>
</organism>
<sequence>MVKIKTQFICSSCGAVSERWQGKCRECGEWNTLTETQLNSSKKSGFIGISQKPELLTDAANENLKRMPAGIGEFDRVVGGGIVPGSLVLLGGDPGIGKSTLVIQVASKISDKQRVLYVSGEESVKQVSLRANRLGINSGNLFILSETNVDAIIGQISSEKPAFVIIDSIQTMYSEDVMGASGSISQVSLCSQKLMETAKKEHVAILLIGHVTKGGNLAGPRLLEHLVDVVLYLEGDRYGGFRILRGIKNRFGSTNETGIFEMTADGMTEVVNPSKILLSERLESASGTAIFATMEGTRPLLVEIQALTSITSFGYPKRTVSGMDLNRLNLLLAVLTKRAGLNLSNQDVFVNVVGGMTIREPALDLGVALAIVSAYKNRAIKKDMAVFGEIGLAGEIRNVDNVEERIKEIEKLGFKSVLIPKSSKVNKDRKRNIKLIPVSSLKEAISVSLK</sequence>
<dbReference type="Proteomes" id="UP000285655">
    <property type="component" value="Unassembled WGS sequence"/>
</dbReference>
<comment type="similarity">
    <text evidence="11 13">Belongs to the RecA family. RadA subfamily.</text>
</comment>
<gene>
    <name evidence="11 15" type="primary">radA</name>
    <name evidence="15" type="ORF">C4544_06985</name>
</gene>
<dbReference type="GO" id="GO:0016787">
    <property type="term" value="F:hydrolase activity"/>
    <property type="evidence" value="ECO:0007669"/>
    <property type="project" value="UniProtKB-KW"/>
</dbReference>
<evidence type="ECO:0000256" key="4">
    <source>
        <dbReference type="ARBA" id="ARBA00022771"/>
    </source>
</evidence>
<comment type="function">
    <text evidence="11">Plays a role in repairing double-strand DNA breaks, probably involving stabilizing or processing branched DNA or blocked replication forks.</text>
</comment>
<dbReference type="SUPFAM" id="SSF52540">
    <property type="entry name" value="P-loop containing nucleoside triphosphate hydrolases"/>
    <property type="match status" value="1"/>
</dbReference>
<keyword evidence="3 11" id="KW-0227">DNA damage</keyword>
<dbReference type="GO" id="GO:0140664">
    <property type="term" value="F:ATP-dependent DNA damage sensor activity"/>
    <property type="evidence" value="ECO:0007669"/>
    <property type="project" value="InterPro"/>
</dbReference>
<comment type="caution">
    <text evidence="15">The sequence shown here is derived from an EMBL/GenBank/DDBJ whole genome shotgun (WGS) entry which is preliminary data.</text>
</comment>
<dbReference type="CDD" id="cd01121">
    <property type="entry name" value="RadA_SMS_N"/>
    <property type="match status" value="1"/>
</dbReference>
<dbReference type="InterPro" id="IPR020568">
    <property type="entry name" value="Ribosomal_Su5_D2-typ_SF"/>
</dbReference>
<dbReference type="GO" id="GO:0005829">
    <property type="term" value="C:cytosol"/>
    <property type="evidence" value="ECO:0007669"/>
    <property type="project" value="TreeGrafter"/>
</dbReference>